<evidence type="ECO:0000313" key="1">
    <source>
        <dbReference type="EMBL" id="KAK7325679.1"/>
    </source>
</evidence>
<dbReference type="EMBL" id="JAYMYR010000106">
    <property type="protein sequence ID" value="KAK7325679.1"/>
    <property type="molecule type" value="Genomic_DNA"/>
</dbReference>
<sequence>MCAEDSSFNSISDIHHQKEDLTLALGSVYAWTDWTSIRFSTYRDFLFLSEPDSAWATRKGNEIFGEQDGTMGGSGIKAFAFLLVVNCRDGLAIGDRGSHCSIIKGKSSSWKEHERRTRMNP</sequence>
<gene>
    <name evidence="2" type="ORF">VNO80_33831</name>
    <name evidence="1" type="ORF">VNO80_33945</name>
</gene>
<evidence type="ECO:0000313" key="2">
    <source>
        <dbReference type="EMBL" id="KAK7325789.1"/>
    </source>
</evidence>
<organism evidence="2 3">
    <name type="scientific">Phaseolus coccineus</name>
    <name type="common">Scarlet runner bean</name>
    <name type="synonym">Phaseolus multiflorus</name>
    <dbReference type="NCBI Taxonomy" id="3886"/>
    <lineage>
        <taxon>Eukaryota</taxon>
        <taxon>Viridiplantae</taxon>
        <taxon>Streptophyta</taxon>
        <taxon>Embryophyta</taxon>
        <taxon>Tracheophyta</taxon>
        <taxon>Spermatophyta</taxon>
        <taxon>Magnoliopsida</taxon>
        <taxon>eudicotyledons</taxon>
        <taxon>Gunneridae</taxon>
        <taxon>Pentapetalae</taxon>
        <taxon>rosids</taxon>
        <taxon>fabids</taxon>
        <taxon>Fabales</taxon>
        <taxon>Fabaceae</taxon>
        <taxon>Papilionoideae</taxon>
        <taxon>50 kb inversion clade</taxon>
        <taxon>NPAAA clade</taxon>
        <taxon>indigoferoid/millettioid clade</taxon>
        <taxon>Phaseoleae</taxon>
        <taxon>Phaseolus</taxon>
    </lineage>
</organism>
<evidence type="ECO:0000313" key="3">
    <source>
        <dbReference type="Proteomes" id="UP001374584"/>
    </source>
</evidence>
<dbReference type="EMBL" id="JAYMYR010000104">
    <property type="protein sequence ID" value="KAK7325789.1"/>
    <property type="molecule type" value="Genomic_DNA"/>
</dbReference>
<name>A0AAN9Q8S0_PHACN</name>
<reference evidence="2 3" key="1">
    <citation type="submission" date="2024-01" db="EMBL/GenBank/DDBJ databases">
        <title>The genomes of 5 underutilized Papilionoideae crops provide insights into root nodulation and disease resistanc.</title>
        <authorList>
            <person name="Jiang F."/>
        </authorList>
    </citation>
    <scope>NUCLEOTIDE SEQUENCE [LARGE SCALE GENOMIC DNA]</scope>
    <source>
        <strain evidence="2">JINMINGXINNONG_FW02</strain>
        <tissue evidence="2">Leaves</tissue>
    </source>
</reference>
<proteinExistence type="predicted"/>
<dbReference type="AlphaFoldDB" id="A0AAN9Q8S0"/>
<keyword evidence="3" id="KW-1185">Reference proteome</keyword>
<comment type="caution">
    <text evidence="2">The sequence shown here is derived from an EMBL/GenBank/DDBJ whole genome shotgun (WGS) entry which is preliminary data.</text>
</comment>
<accession>A0AAN9Q8S0</accession>
<protein>
    <submittedName>
        <fullName evidence="2">Uncharacterized protein</fullName>
    </submittedName>
</protein>
<dbReference type="Proteomes" id="UP001374584">
    <property type="component" value="Unassembled WGS sequence"/>
</dbReference>